<evidence type="ECO:0000313" key="2">
    <source>
        <dbReference type="EMBL" id="QEW27871.1"/>
    </source>
</evidence>
<gene>
    <name evidence="2" type="ORF">RIdsm_03693</name>
    <name evidence="1" type="ORF">XM52_22540</name>
</gene>
<dbReference type="RefSeq" id="WP_057819829.1">
    <property type="nucleotide sequence ID" value="NZ_CAXRJZ010000015.1"/>
</dbReference>
<keyword evidence="3" id="KW-1185">Reference proteome</keyword>
<sequence>MTPLTEDLNRLHDRILETEPESRQKFLPKLNELIGRMHEAGQEVPAGIRDLHEDLTADAIEAQFDNLPV</sequence>
<evidence type="ECO:0000313" key="3">
    <source>
        <dbReference type="Proteomes" id="UP000051401"/>
    </source>
</evidence>
<dbReference type="OrthoDB" id="7870782at2"/>
<organism evidence="1 3">
    <name type="scientific">Roseovarius indicus</name>
    <dbReference type="NCBI Taxonomy" id="540747"/>
    <lineage>
        <taxon>Bacteria</taxon>
        <taxon>Pseudomonadati</taxon>
        <taxon>Pseudomonadota</taxon>
        <taxon>Alphaproteobacteria</taxon>
        <taxon>Rhodobacterales</taxon>
        <taxon>Roseobacteraceae</taxon>
        <taxon>Roseovarius</taxon>
    </lineage>
</organism>
<dbReference type="EMBL" id="LAXI01000020">
    <property type="protein sequence ID" value="KRS15706.1"/>
    <property type="molecule type" value="Genomic_DNA"/>
</dbReference>
<dbReference type="Proteomes" id="UP000051401">
    <property type="component" value="Unassembled WGS sequence"/>
</dbReference>
<dbReference type="PATRIC" id="fig|540747.5.peg.2861"/>
<reference evidence="1 3" key="1">
    <citation type="submission" date="2015-04" db="EMBL/GenBank/DDBJ databases">
        <title>The draft genome sequence of Roseovarius indicus B108T.</title>
        <authorList>
            <person name="Li G."/>
            <person name="Lai Q."/>
            <person name="Shao Z."/>
            <person name="Yan P."/>
        </authorList>
    </citation>
    <scope>NUCLEOTIDE SEQUENCE [LARGE SCALE GENOMIC DNA]</scope>
    <source>
        <strain evidence="1 3">B108</strain>
    </source>
</reference>
<dbReference type="KEGG" id="rid:RIdsm_03693"/>
<proteinExistence type="predicted"/>
<name>A0A0T5P3K0_9RHOB</name>
<dbReference type="Proteomes" id="UP000325785">
    <property type="component" value="Chromosome"/>
</dbReference>
<reference evidence="2 4" key="2">
    <citation type="submission" date="2018-08" db="EMBL/GenBank/DDBJ databases">
        <title>Genetic Globetrotter - A new plasmid hitch-hiking vast phylogenetic and geographic distances.</title>
        <authorList>
            <person name="Vollmers J."/>
            <person name="Petersen J."/>
        </authorList>
    </citation>
    <scope>NUCLEOTIDE SEQUENCE [LARGE SCALE GENOMIC DNA]</scope>
    <source>
        <strain evidence="2 4">DSM 26383</strain>
    </source>
</reference>
<evidence type="ECO:0000313" key="4">
    <source>
        <dbReference type="Proteomes" id="UP000325785"/>
    </source>
</evidence>
<accession>A0A0T5P3K0</accession>
<dbReference type="AlphaFoldDB" id="A0A0T5P3K0"/>
<dbReference type="STRING" id="540747.SAMN04488031_12144"/>
<evidence type="ECO:0000313" key="1">
    <source>
        <dbReference type="EMBL" id="KRS15706.1"/>
    </source>
</evidence>
<protein>
    <submittedName>
        <fullName evidence="1">Uncharacterized protein</fullName>
    </submittedName>
</protein>
<dbReference type="EMBL" id="CP031598">
    <property type="protein sequence ID" value="QEW27871.1"/>
    <property type="molecule type" value="Genomic_DNA"/>
</dbReference>